<evidence type="ECO:0000313" key="2">
    <source>
        <dbReference type="Proteomes" id="UP000509478"/>
    </source>
</evidence>
<dbReference type="GeneID" id="56067603"/>
<organism evidence="1 2">
    <name type="scientific">Nitrosopumilus ureiphilus</name>
    <dbReference type="NCBI Taxonomy" id="1470067"/>
    <lineage>
        <taxon>Archaea</taxon>
        <taxon>Nitrososphaerota</taxon>
        <taxon>Nitrososphaeria</taxon>
        <taxon>Nitrosopumilales</taxon>
        <taxon>Nitrosopumilaceae</taxon>
        <taxon>Nitrosopumilus</taxon>
    </lineage>
</organism>
<dbReference type="KEGG" id="nue:C5F50_05910"/>
<dbReference type="RefSeq" id="WP_179372760.1">
    <property type="nucleotide sequence ID" value="NZ_CP026995.1"/>
</dbReference>
<gene>
    <name evidence="1" type="ORF">C5F50_05910</name>
</gene>
<dbReference type="AlphaFoldDB" id="A0A7D5R319"/>
<proteinExistence type="predicted"/>
<protein>
    <submittedName>
        <fullName evidence="1">Uncharacterized protein</fullName>
    </submittedName>
</protein>
<reference evidence="1 2" key="1">
    <citation type="submission" date="2018-02" db="EMBL/GenBank/DDBJ databases">
        <title>Complete genome of Nitrosopumilus ureaphilus PS0.</title>
        <authorList>
            <person name="Qin W."/>
            <person name="Zheng Y."/>
            <person name="Stahl D.A."/>
        </authorList>
    </citation>
    <scope>NUCLEOTIDE SEQUENCE [LARGE SCALE GENOMIC DNA]</scope>
    <source>
        <strain evidence="1 2">PS0</strain>
    </source>
</reference>
<dbReference type="EMBL" id="CP026995">
    <property type="protein sequence ID" value="QLH06660.1"/>
    <property type="molecule type" value="Genomic_DNA"/>
</dbReference>
<dbReference type="Proteomes" id="UP000509478">
    <property type="component" value="Chromosome"/>
</dbReference>
<accession>A0A7D5R319</accession>
<keyword evidence="2" id="KW-1185">Reference proteome</keyword>
<evidence type="ECO:0000313" key="1">
    <source>
        <dbReference type="EMBL" id="QLH06660.1"/>
    </source>
</evidence>
<sequence>MKVILGKQKKWRNCIILGSVLNEVENYCKDNGCDFANPTQFIGYAVRKELDFRKGIKSSKIFTEDQIKEKLDRWIDQVKQEMELDSRLEKVFRNSKTHAKTLSENI</sequence>
<name>A0A7D5R319_9ARCH</name>